<sequence length="148" mass="16775">MILISCVDGNIDINNNDSSASSNDNGDDSISINSNSSDDTSEEDVNDNGKKNAINNLRWFCNNLENLLKQTDYALNSSVQRFVKKREYRFKLLPLYNVKVSINRGLKKVCQGRPVKNSKVNNKMQLKLLDYAIMKKTYKKTSTSSIEL</sequence>
<dbReference type="AlphaFoldDB" id="A0A397V1F9"/>
<organism evidence="2 3">
    <name type="scientific">Gigaspora rosea</name>
    <dbReference type="NCBI Taxonomy" id="44941"/>
    <lineage>
        <taxon>Eukaryota</taxon>
        <taxon>Fungi</taxon>
        <taxon>Fungi incertae sedis</taxon>
        <taxon>Mucoromycota</taxon>
        <taxon>Glomeromycotina</taxon>
        <taxon>Glomeromycetes</taxon>
        <taxon>Diversisporales</taxon>
        <taxon>Gigasporaceae</taxon>
        <taxon>Gigaspora</taxon>
    </lineage>
</organism>
<dbReference type="Proteomes" id="UP000266673">
    <property type="component" value="Unassembled WGS sequence"/>
</dbReference>
<evidence type="ECO:0000256" key="1">
    <source>
        <dbReference type="SAM" id="MobiDB-lite"/>
    </source>
</evidence>
<name>A0A397V1F9_9GLOM</name>
<proteinExistence type="predicted"/>
<accession>A0A397V1F9</accession>
<dbReference type="EMBL" id="QKWP01000894">
    <property type="protein sequence ID" value="RIB13743.1"/>
    <property type="molecule type" value="Genomic_DNA"/>
</dbReference>
<feature type="region of interest" description="Disordered" evidence="1">
    <location>
        <begin position="15"/>
        <end position="49"/>
    </location>
</feature>
<keyword evidence="3" id="KW-1185">Reference proteome</keyword>
<comment type="caution">
    <text evidence="2">The sequence shown here is derived from an EMBL/GenBank/DDBJ whole genome shotgun (WGS) entry which is preliminary data.</text>
</comment>
<feature type="compositionally biased region" description="Low complexity" evidence="1">
    <location>
        <begin position="15"/>
        <end position="38"/>
    </location>
</feature>
<protein>
    <submittedName>
        <fullName evidence="2">Uncharacterized protein</fullName>
    </submittedName>
</protein>
<evidence type="ECO:0000313" key="2">
    <source>
        <dbReference type="EMBL" id="RIB13743.1"/>
    </source>
</evidence>
<gene>
    <name evidence="2" type="ORF">C2G38_2196976</name>
</gene>
<evidence type="ECO:0000313" key="3">
    <source>
        <dbReference type="Proteomes" id="UP000266673"/>
    </source>
</evidence>
<reference evidence="2 3" key="1">
    <citation type="submission" date="2018-06" db="EMBL/GenBank/DDBJ databases">
        <title>Comparative genomics reveals the genomic features of Rhizophagus irregularis, R. cerebriforme, R. diaphanum and Gigaspora rosea, and their symbiotic lifestyle signature.</title>
        <authorList>
            <person name="Morin E."/>
            <person name="San Clemente H."/>
            <person name="Chen E.C.H."/>
            <person name="De La Providencia I."/>
            <person name="Hainaut M."/>
            <person name="Kuo A."/>
            <person name="Kohler A."/>
            <person name="Murat C."/>
            <person name="Tang N."/>
            <person name="Roy S."/>
            <person name="Loubradou J."/>
            <person name="Henrissat B."/>
            <person name="Grigoriev I.V."/>
            <person name="Corradi N."/>
            <person name="Roux C."/>
            <person name="Martin F.M."/>
        </authorList>
    </citation>
    <scope>NUCLEOTIDE SEQUENCE [LARGE SCALE GENOMIC DNA]</scope>
    <source>
        <strain evidence="2 3">DAOM 194757</strain>
    </source>
</reference>